<dbReference type="AlphaFoldDB" id="G4QEC2"/>
<organism evidence="1 2">
    <name type="scientific">Glaciecola nitratireducens (strain JCM 12485 / KCTC 12276 / FR1064)</name>
    <dbReference type="NCBI Taxonomy" id="1085623"/>
    <lineage>
        <taxon>Bacteria</taxon>
        <taxon>Pseudomonadati</taxon>
        <taxon>Pseudomonadota</taxon>
        <taxon>Gammaproteobacteria</taxon>
        <taxon>Alteromonadales</taxon>
        <taxon>Alteromonadaceae</taxon>
        <taxon>Brumicola</taxon>
    </lineage>
</organism>
<evidence type="ECO:0000313" key="1">
    <source>
        <dbReference type="EMBL" id="AEP31395.1"/>
    </source>
</evidence>
<protein>
    <submittedName>
        <fullName evidence="1">Uncharacterized protein</fullName>
    </submittedName>
</protein>
<gene>
    <name evidence="1" type="ordered locus">GNIT_3301</name>
</gene>
<dbReference type="Proteomes" id="UP000009282">
    <property type="component" value="Chromosome"/>
</dbReference>
<dbReference type="KEGG" id="gni:GNIT_3301"/>
<proteinExistence type="predicted"/>
<sequence>MQVVSLVLHGLSVSFKYLMFAMHKLRQRKVMIVDTVAS</sequence>
<dbReference type="HOGENOM" id="CLU_3328376_0_0_6"/>
<dbReference type="EMBL" id="CP003060">
    <property type="protein sequence ID" value="AEP31395.1"/>
    <property type="molecule type" value="Genomic_DNA"/>
</dbReference>
<keyword evidence="2" id="KW-1185">Reference proteome</keyword>
<accession>G4QEC2</accession>
<reference evidence="1 2" key="1">
    <citation type="journal article" date="2011" name="J. Bacteriol.">
        <title>Complete genome sequence of seawater bacterium Glaciecola nitratireducens FR1064T.</title>
        <authorList>
            <person name="Bian F."/>
            <person name="Qin Q.L."/>
            <person name="Xie B.B."/>
            <person name="Shu Y.L."/>
            <person name="Zhang X.Y."/>
            <person name="Yu Y."/>
            <person name="Chen B."/>
            <person name="Chen X.L."/>
            <person name="Zhou B.C."/>
            <person name="Zhang Y.Z."/>
        </authorList>
    </citation>
    <scope>NUCLEOTIDE SEQUENCE [LARGE SCALE GENOMIC DNA]</scope>
    <source>
        <strain evidence="2">JCM 12485 / KCTC 12276 / FR1064</strain>
    </source>
</reference>
<name>G4QEC2_GLANF</name>
<evidence type="ECO:0000313" key="2">
    <source>
        <dbReference type="Proteomes" id="UP000009282"/>
    </source>
</evidence>